<keyword evidence="2" id="KW-1185">Reference proteome</keyword>
<accession>A0A5Q0C659</accession>
<dbReference type="OrthoDB" id="8373241at2"/>
<reference evidence="1 2" key="1">
    <citation type="submission" date="2019-08" db="EMBL/GenBank/DDBJ databases">
        <title>Prosopis cineraria nodule microbiome.</title>
        <authorList>
            <person name="Ali R."/>
            <person name="Chaluvadi S.R."/>
            <person name="Wang X."/>
        </authorList>
    </citation>
    <scope>NUCLEOTIDE SEQUENCE [LARGE SCALE GENOMIC DNA]</scope>
    <source>
        <strain evidence="1 2">BG7</strain>
    </source>
</reference>
<evidence type="ECO:0000313" key="1">
    <source>
        <dbReference type="EMBL" id="QFY60923.1"/>
    </source>
</evidence>
<dbReference type="KEGG" id="rgr:FZ934_11150"/>
<sequence>MTNIRSPRYSAEDAARLRECAKACDSAITDVVRRAVAAGWREEEFALHLADAAENYVMYLAKRPDRRRIAANNN</sequence>
<dbReference type="EMBL" id="CP043498">
    <property type="protein sequence ID" value="QFY60923.1"/>
    <property type="molecule type" value="Genomic_DNA"/>
</dbReference>
<organism evidence="1 2">
    <name type="scientific">Rhizobium grahamii</name>
    <dbReference type="NCBI Taxonomy" id="1120045"/>
    <lineage>
        <taxon>Bacteria</taxon>
        <taxon>Pseudomonadati</taxon>
        <taxon>Pseudomonadota</taxon>
        <taxon>Alphaproteobacteria</taxon>
        <taxon>Hyphomicrobiales</taxon>
        <taxon>Rhizobiaceae</taxon>
        <taxon>Rhizobium/Agrobacterium group</taxon>
        <taxon>Rhizobium</taxon>
    </lineage>
</organism>
<protein>
    <submittedName>
        <fullName evidence="1">Uncharacterized protein</fullName>
    </submittedName>
</protein>
<dbReference type="Proteomes" id="UP000326881">
    <property type="component" value="Chromosome"/>
</dbReference>
<proteinExistence type="predicted"/>
<dbReference type="AlphaFoldDB" id="A0A5Q0C659"/>
<dbReference type="RefSeq" id="WP_113360608.1">
    <property type="nucleotide sequence ID" value="NZ_CP043498.1"/>
</dbReference>
<name>A0A5Q0C659_9HYPH</name>
<evidence type="ECO:0000313" key="2">
    <source>
        <dbReference type="Proteomes" id="UP000326881"/>
    </source>
</evidence>
<gene>
    <name evidence="1" type="ORF">FZ934_11150</name>
</gene>